<evidence type="ECO:0000259" key="7">
    <source>
        <dbReference type="Pfam" id="PF01636"/>
    </source>
</evidence>
<feature type="region of interest" description="Disordered" evidence="6">
    <location>
        <begin position="331"/>
        <end position="371"/>
    </location>
</feature>
<proteinExistence type="inferred from homology"/>
<organism evidence="8 9">
    <name type="scientific">Littorina saxatilis</name>
    <dbReference type="NCBI Taxonomy" id="31220"/>
    <lineage>
        <taxon>Eukaryota</taxon>
        <taxon>Metazoa</taxon>
        <taxon>Spiralia</taxon>
        <taxon>Lophotrochozoa</taxon>
        <taxon>Mollusca</taxon>
        <taxon>Gastropoda</taxon>
        <taxon>Caenogastropoda</taxon>
        <taxon>Littorinimorpha</taxon>
        <taxon>Littorinoidea</taxon>
        <taxon>Littorinidae</taxon>
        <taxon>Littorina</taxon>
    </lineage>
</organism>
<protein>
    <recommendedName>
        <fullName evidence="7">Aminoglycoside phosphotransferase domain-containing protein</fullName>
    </recommendedName>
</protein>
<gene>
    <name evidence="8" type="ORF">V1264_012757</name>
</gene>
<sequence length="570" mass="63454">MAESWVPCNWKNDKVLELAVLSFLQNCPFSQILHEDRGPPTAEDLDVCRCVTSFTNDVIRIRIKHQDDAGFILKIAPDSKKDDMTELLLPPERGQMEFEALTYFNTLVPGCAPCPLFYDKFNKILCMRELSDHQPLSGAVLSGQFSDIGARALGTALASLHAVTHTLTVGTDRLQELSQQFRARDSMMTLLRTYHFERPFDPSDSGRRCHPSVLRMLPEVFGDAAVMKAKEEVKRSFMNDLECLVHGDLHIESVLVNGSDIKIIDAEFTRVGPCAYDLGLLLATLLIVFHRYRHVVLVPQRPDLYNSQHTDDIADPDHIVKASDTVNVASTQSDTKDSCVSGGEKNGHGKLIKKGKKCQDVPKTQGDGGRENCFAEAVDCRDGNADENTADSHQVFNIEESLKTEDSDQGSGRRKPDANDADSGNHGSSNHDNLAAPDTDEAKVELEDQTDVRADDIIRKCSVLLQEYTERLGESLHSSVRDREKFQQTLLQGVAAFTGCEMLAWVIGPPHMDFMDSSPPAQVDCVRTALHLLRHMQRIVCVEDLVRLLHPTYGKNVSQRQDNLTGDDSK</sequence>
<dbReference type="GO" id="GO:0016301">
    <property type="term" value="F:kinase activity"/>
    <property type="evidence" value="ECO:0007669"/>
    <property type="project" value="UniProtKB-KW"/>
</dbReference>
<dbReference type="InterPro" id="IPR002575">
    <property type="entry name" value="Aminoglycoside_PTrfase"/>
</dbReference>
<dbReference type="GO" id="GO:0005524">
    <property type="term" value="F:ATP binding"/>
    <property type="evidence" value="ECO:0007669"/>
    <property type="project" value="UniProtKB-KW"/>
</dbReference>
<evidence type="ECO:0000256" key="5">
    <source>
        <dbReference type="ARBA" id="ARBA00022840"/>
    </source>
</evidence>
<feature type="domain" description="Aminoglycoside phosphotransferase" evidence="7">
    <location>
        <begin position="56"/>
        <end position="283"/>
    </location>
</feature>
<evidence type="ECO:0000313" key="9">
    <source>
        <dbReference type="Proteomes" id="UP001374579"/>
    </source>
</evidence>
<reference evidence="8 9" key="1">
    <citation type="submission" date="2024-02" db="EMBL/GenBank/DDBJ databases">
        <title>Chromosome-scale genome assembly of the rough periwinkle Littorina saxatilis.</title>
        <authorList>
            <person name="De Jode A."/>
            <person name="Faria R."/>
            <person name="Formenti G."/>
            <person name="Sims Y."/>
            <person name="Smith T.P."/>
            <person name="Tracey A."/>
            <person name="Wood J.M.D."/>
            <person name="Zagrodzka Z.B."/>
            <person name="Johannesson K."/>
            <person name="Butlin R.K."/>
            <person name="Leder E.H."/>
        </authorList>
    </citation>
    <scope>NUCLEOTIDE SEQUENCE [LARGE SCALE GENOMIC DNA]</scope>
    <source>
        <strain evidence="8">Snail1</strain>
        <tissue evidence="8">Muscle</tissue>
    </source>
</reference>
<dbReference type="AlphaFoldDB" id="A0AAN9GLY9"/>
<comment type="similarity">
    <text evidence="1">Belongs to the methylthioribose kinase family.</text>
</comment>
<evidence type="ECO:0000256" key="3">
    <source>
        <dbReference type="ARBA" id="ARBA00022741"/>
    </source>
</evidence>
<name>A0AAN9GLY9_9CAEN</name>
<accession>A0AAN9GLY9</accession>
<dbReference type="PANTHER" id="PTHR34273:SF2">
    <property type="entry name" value="METHYLTHIORIBOSE KINASE"/>
    <property type="match status" value="1"/>
</dbReference>
<dbReference type="SUPFAM" id="SSF56112">
    <property type="entry name" value="Protein kinase-like (PK-like)"/>
    <property type="match status" value="1"/>
</dbReference>
<evidence type="ECO:0000256" key="6">
    <source>
        <dbReference type="SAM" id="MobiDB-lite"/>
    </source>
</evidence>
<evidence type="ECO:0000256" key="4">
    <source>
        <dbReference type="ARBA" id="ARBA00022777"/>
    </source>
</evidence>
<keyword evidence="4" id="KW-0418">Kinase</keyword>
<dbReference type="EMBL" id="JBAMIC010000002">
    <property type="protein sequence ID" value="KAK7113477.1"/>
    <property type="molecule type" value="Genomic_DNA"/>
</dbReference>
<evidence type="ECO:0000256" key="2">
    <source>
        <dbReference type="ARBA" id="ARBA00022679"/>
    </source>
</evidence>
<dbReference type="InterPro" id="IPR011009">
    <property type="entry name" value="Kinase-like_dom_sf"/>
</dbReference>
<keyword evidence="3" id="KW-0547">Nucleotide-binding</keyword>
<dbReference type="Gene3D" id="3.30.200.20">
    <property type="entry name" value="Phosphorylase Kinase, domain 1"/>
    <property type="match status" value="1"/>
</dbReference>
<comment type="caution">
    <text evidence="8">The sequence shown here is derived from an EMBL/GenBank/DDBJ whole genome shotgun (WGS) entry which is preliminary data.</text>
</comment>
<dbReference type="Gene3D" id="3.90.1200.10">
    <property type="match status" value="1"/>
</dbReference>
<evidence type="ECO:0000313" key="8">
    <source>
        <dbReference type="EMBL" id="KAK7113477.1"/>
    </source>
</evidence>
<dbReference type="PANTHER" id="PTHR34273">
    <property type="entry name" value="METHYLTHIORIBOSE KINASE"/>
    <property type="match status" value="1"/>
</dbReference>
<feature type="region of interest" description="Disordered" evidence="6">
    <location>
        <begin position="385"/>
        <end position="442"/>
    </location>
</feature>
<keyword evidence="2" id="KW-0808">Transferase</keyword>
<keyword evidence="9" id="KW-1185">Reference proteome</keyword>
<dbReference type="Pfam" id="PF01636">
    <property type="entry name" value="APH"/>
    <property type="match status" value="1"/>
</dbReference>
<keyword evidence="5" id="KW-0067">ATP-binding</keyword>
<evidence type="ECO:0000256" key="1">
    <source>
        <dbReference type="ARBA" id="ARBA00010165"/>
    </source>
</evidence>
<dbReference type="Proteomes" id="UP001374579">
    <property type="component" value="Unassembled WGS sequence"/>
</dbReference>